<accession>A0A1E2RVF1</accession>
<feature type="compositionally biased region" description="Polar residues" evidence="2">
    <location>
        <begin position="1165"/>
        <end position="1174"/>
    </location>
</feature>
<comment type="caution">
    <text evidence="5">The sequence shown here is derived from an EMBL/GenBank/DDBJ whole genome shotgun (WGS) entry which is preliminary data.</text>
</comment>
<dbReference type="RefSeq" id="WP_069096178.1">
    <property type="nucleotide sequence ID" value="NZ_MASI01000011.1"/>
</dbReference>
<evidence type="ECO:0000313" key="6">
    <source>
        <dbReference type="Proteomes" id="UP000095087"/>
    </source>
</evidence>
<evidence type="ECO:0000256" key="1">
    <source>
        <dbReference type="SAM" id="Coils"/>
    </source>
</evidence>
<keyword evidence="6" id="KW-1185">Reference proteome</keyword>
<dbReference type="InterPro" id="IPR030392">
    <property type="entry name" value="S74_ICA"/>
</dbReference>
<evidence type="ECO:0000259" key="4">
    <source>
        <dbReference type="PROSITE" id="PS51688"/>
    </source>
</evidence>
<dbReference type="Proteomes" id="UP000095087">
    <property type="component" value="Unassembled WGS sequence"/>
</dbReference>
<dbReference type="Pfam" id="PF13884">
    <property type="entry name" value="Peptidase_S74"/>
    <property type="match status" value="1"/>
</dbReference>
<dbReference type="STRING" id="1177755.A7A08_03043"/>
<dbReference type="SUPFAM" id="SSF88874">
    <property type="entry name" value="Receptor-binding domain of short tail fibre protein gp12"/>
    <property type="match status" value="3"/>
</dbReference>
<keyword evidence="1" id="KW-0175">Coiled coil</keyword>
<dbReference type="EMBL" id="MASI01000011">
    <property type="protein sequence ID" value="ODA66029.1"/>
    <property type="molecule type" value="Genomic_DNA"/>
</dbReference>
<proteinExistence type="predicted"/>
<organism evidence="5 6">
    <name type="scientific">Methyloligella halotolerans</name>
    <dbReference type="NCBI Taxonomy" id="1177755"/>
    <lineage>
        <taxon>Bacteria</taxon>
        <taxon>Pseudomonadati</taxon>
        <taxon>Pseudomonadota</taxon>
        <taxon>Alphaproteobacteria</taxon>
        <taxon>Hyphomicrobiales</taxon>
        <taxon>Hyphomicrobiaceae</taxon>
        <taxon>Methyloligella</taxon>
    </lineage>
</organism>
<feature type="chain" id="PRO_5009116397" description="Peptidase S74 domain-containing protein" evidence="3">
    <location>
        <begin position="21"/>
        <end position="1366"/>
    </location>
</feature>
<feature type="region of interest" description="Disordered" evidence="2">
    <location>
        <begin position="1155"/>
        <end position="1174"/>
    </location>
</feature>
<dbReference type="PATRIC" id="fig|1177755.3.peg.3069"/>
<evidence type="ECO:0000256" key="3">
    <source>
        <dbReference type="SAM" id="SignalP"/>
    </source>
</evidence>
<dbReference type="PROSITE" id="PS51688">
    <property type="entry name" value="ICA"/>
    <property type="match status" value="1"/>
</dbReference>
<feature type="coiled-coil region" evidence="1">
    <location>
        <begin position="1313"/>
        <end position="1361"/>
    </location>
</feature>
<feature type="signal peptide" evidence="3">
    <location>
        <begin position="1"/>
        <end position="20"/>
    </location>
</feature>
<gene>
    <name evidence="5" type="ORF">A7A08_03043</name>
</gene>
<name>A0A1E2RVF1_9HYPH</name>
<evidence type="ECO:0000256" key="2">
    <source>
        <dbReference type="SAM" id="MobiDB-lite"/>
    </source>
</evidence>
<feature type="region of interest" description="Disordered" evidence="2">
    <location>
        <begin position="445"/>
        <end position="464"/>
    </location>
</feature>
<feature type="domain" description="Peptidase S74" evidence="4">
    <location>
        <begin position="1224"/>
        <end position="1316"/>
    </location>
</feature>
<sequence length="1366" mass="139300">MKRIAVLLVLGLAGAAVAWAQDWGSFTTISSTLGVNANRLCIGEGSRPTDIGCPSYTPTVDATGLLRTGNVSVTGNVSATGTISADRFVGDGSELTGVIAASGDRITSGTTGMVAISETGYISITTGGVTTGYFTPGGVLVANGISVATDRMSATTGYFSGKVGIGTKSPSATLHVSGTISATDAIQVGTSGLECSSAVSGTIRFSHVGDTLQVCTGEGWKSLVSGTIATALADLTDVEVSGSVAGSYLRFDGSNWVTSTTEAIEIPATDRITSGTTAIIANSATSYVSLSSGGTSWGYLGQGASYLPRLTIGAELAAGKVSSSNISSTYVQLSSATTTLSCNAGATGTMRYTSGTMQVCDGTDWSNIGIGVPTGTIAAFARSSCPTGWSEYTPSRGRFLRGIDNGAGNDPDWPRSAGSIQEDTLQNVAGGFNLGNGMRVNGASGPFSLSNSTNNGGPTASNGGYRSVNFDLSDAARTSSETRPKNVAVTFCQYNGYGSEIGSAGVAALASLSDVSVGGATNGQVLTYSGGTWIPSDTAATVLAIDDLSDVETSGASAGSYLRFDGSNWVTSTTEAIEIPDTDRITSGTTAIIVNSATSYVSFSSGGTSWGYLGQGASYLPRMAIGTDLTADTISATNISGTYVQLSSATAVLTCNAGATGTMRYTSGTMQVCDGSDWRNIGIGVPTGIIAAFARSSCPTGWSEYTPSRGRFLRGIDNGAGNDPDGTREPGDTQGDAAPNITGSLASGSARPVFLSVGGAFKSLNGGSGGSFEPGGSGTRYSTANFDASKSSSKYGAADEIRPKNVAVTFCQYNGYGSEIGTAGAAALASLSDVSVGGATDGQVLTYSGGTWIASDTAAIVSALDDLTDVDTSGASIGSYLRFDGSSWVISTTDAVQIPDADRITSGTTAIIANSATSYVSLSSGGTSWGYLGQGASYLPRLTVGADLTAGKVSSTNISGTYVQLSSATTPLVCATGATGTMRYTSGTMQVCDGTDWSNIGIGVPTGTIAAFARSSCPTGWSEYTPSRGRFLRGIDNGAGNDPDGTRLPGSVQADEFRSHRHNMSFEGGDEFSTVTASPAGRRAATSPGPQVQPAGGDETRPKNVAVTFCRYNGYGSQLSTGVATLASLSDVNIGGAIAGQALVFDGASWVPSATTGGSGGASGNDTEVQFNDGGSTLGGDSTFTYDKNAGLLTVGTVSTALVSGTTLYIAGNIRYGGQLTDASDKRLKTDIKPLERRSLDKLLKLRPVSFRMNGEGTSIELGFIAQDVQPVFPDLVATEADEVGTKSLNYIGLIAPIVKAIQELREWVLTIVADLRIEDRKLRAEHQDLREQIETLRVELKAAKENIDALRFRINAARCASAAGH</sequence>
<keyword evidence="3" id="KW-0732">Signal</keyword>
<evidence type="ECO:0000313" key="5">
    <source>
        <dbReference type="EMBL" id="ODA66029.1"/>
    </source>
</evidence>
<protein>
    <recommendedName>
        <fullName evidence="4">Peptidase S74 domain-containing protein</fullName>
    </recommendedName>
</protein>
<feature type="region of interest" description="Disordered" evidence="2">
    <location>
        <begin position="713"/>
        <end position="742"/>
    </location>
</feature>
<feature type="compositionally biased region" description="Polar residues" evidence="2">
    <location>
        <begin position="447"/>
        <end position="464"/>
    </location>
</feature>
<dbReference type="OrthoDB" id="8448076at2"/>
<reference evidence="5 6" key="1">
    <citation type="submission" date="2016-07" db="EMBL/GenBank/DDBJ databases">
        <title>Draft genome sequence of Methyloligella halotolerans C2T (VKM B-2706T=CCUG 61687T=DSM 25045T), a halotolerant polyhydroxybutyrate accumulating methylotroph.</title>
        <authorList>
            <person name="Vasilenko O.V."/>
            <person name="Doronina N.V."/>
            <person name="Poroshina M.N."/>
            <person name="Tarlachkov S.V."/>
            <person name="Trotsenko Y.A."/>
        </authorList>
    </citation>
    <scope>NUCLEOTIDE SEQUENCE [LARGE SCALE GENOMIC DNA]</scope>
    <source>
        <strain evidence="5 6">VKM B-2706</strain>
    </source>
</reference>
<feature type="region of interest" description="Disordered" evidence="2">
    <location>
        <begin position="1063"/>
        <end position="1101"/>
    </location>
</feature>